<keyword evidence="2" id="KW-0812">Transmembrane</keyword>
<feature type="transmembrane region" description="Helical" evidence="2">
    <location>
        <begin position="305"/>
        <end position="324"/>
    </location>
</feature>
<gene>
    <name evidence="5" type="ORF">E2F49_06935</name>
</gene>
<dbReference type="InterPro" id="IPR018702">
    <property type="entry name" value="DUF2207"/>
</dbReference>
<feature type="domain" description="Predicted membrane protein YciQ-like C-terminal" evidence="4">
    <location>
        <begin position="342"/>
        <end position="569"/>
    </location>
</feature>
<evidence type="ECO:0000259" key="4">
    <source>
        <dbReference type="Pfam" id="PF20990"/>
    </source>
</evidence>
<name>A0A4R5UEI7_9GAMM</name>
<organism evidence="5 6">
    <name type="scientific">Luteimonas terrae</name>
    <dbReference type="NCBI Taxonomy" id="1530191"/>
    <lineage>
        <taxon>Bacteria</taxon>
        <taxon>Pseudomonadati</taxon>
        <taxon>Pseudomonadota</taxon>
        <taxon>Gammaproteobacteria</taxon>
        <taxon>Lysobacterales</taxon>
        <taxon>Lysobacteraceae</taxon>
        <taxon>Luteimonas</taxon>
    </lineage>
</organism>
<evidence type="ECO:0000256" key="2">
    <source>
        <dbReference type="SAM" id="Phobius"/>
    </source>
</evidence>
<feature type="transmembrane region" description="Helical" evidence="2">
    <location>
        <begin position="484"/>
        <end position="506"/>
    </location>
</feature>
<dbReference type="EMBL" id="SMTG01000002">
    <property type="protein sequence ID" value="TDK33719.1"/>
    <property type="molecule type" value="Genomic_DNA"/>
</dbReference>
<protein>
    <submittedName>
        <fullName evidence="5">DUF2207 domain-containing protein</fullName>
    </submittedName>
</protein>
<dbReference type="Proteomes" id="UP000295543">
    <property type="component" value="Unassembled WGS sequence"/>
</dbReference>
<feature type="transmembrane region" description="Helical" evidence="2">
    <location>
        <begin position="456"/>
        <end position="478"/>
    </location>
</feature>
<proteinExistence type="predicted"/>
<evidence type="ECO:0000256" key="1">
    <source>
        <dbReference type="SAM" id="MobiDB-lite"/>
    </source>
</evidence>
<keyword evidence="2" id="KW-1133">Transmembrane helix</keyword>
<accession>A0A4R5UEI7</accession>
<sequence>MERVYALAALRQAPLPPGVTPDGPVARRGYARALRPEFRIAPWHVRPTLQAVAGDRGVRDGWRGCGAAGPGGRHGAGALIRCALLLLICLAAPAWAQERILRHDVDVRVLADGRLDITERIELRAEGRAFRHGIVRDLPVRYRGLGDEAVVADIQILDVLRDGRTEPWRTERIGRVLRLHSGDAGHLQVPSEPVYTLRYRTMRQVQPGVVSLEAIGSDQAVPVEQGTVTVTLPRAVPVGDLQAAGLTGASGRDFHVALSAAGSARWTLTQALAPHTGLRVRLTFPQDVVAASGSRDHVRWWLQDHAGLLLALAGLLALAVYCVLRWRHVRQPQAFGAVPEQREPPPGFSPAGLRFMRRMRHDPRGFAADLLAAAVDDHLRIRRLPTATRTGWRLERTREGAQTLPTMEQRAQLTALLPGSDDTVDLRSREHARIARACRAHELALRKRFVPAFFRAHAGSILGALLIAIATAVPALWLSWHAPVLPATALVVALMLPMLIAFAVLVRAPTAEGRRLLEQTEGLRRHLLGAAKSGRRQHDDVLPLDATRYARLLPYAVALDVEDAWTRAFAASVGPQPAVAAVAGFDWYRGLEVTDLSRFSRSMGDSLAARIAATSRPKKKAPAPQPPRG</sequence>
<feature type="domain" description="DUF2207" evidence="3">
    <location>
        <begin position="99"/>
        <end position="284"/>
    </location>
</feature>
<reference evidence="5 6" key="1">
    <citation type="submission" date="2019-03" db="EMBL/GenBank/DDBJ databases">
        <title>Luteimonas zhaokaii sp.nov., isolated from the rectal contents of Plateau pika in Yushu, Qinghai Province, China.</title>
        <authorList>
            <person name="Zhang G."/>
        </authorList>
    </citation>
    <scope>NUCLEOTIDE SEQUENCE [LARGE SCALE GENOMIC DNA]</scope>
    <source>
        <strain evidence="5 6">THG-MD21</strain>
    </source>
</reference>
<evidence type="ECO:0000313" key="6">
    <source>
        <dbReference type="Proteomes" id="UP000295543"/>
    </source>
</evidence>
<evidence type="ECO:0000259" key="3">
    <source>
        <dbReference type="Pfam" id="PF09972"/>
    </source>
</evidence>
<dbReference type="AlphaFoldDB" id="A0A4R5UEI7"/>
<dbReference type="InterPro" id="IPR048389">
    <property type="entry name" value="YciQ-like_C"/>
</dbReference>
<keyword evidence="6" id="KW-1185">Reference proteome</keyword>
<comment type="caution">
    <text evidence="5">The sequence shown here is derived from an EMBL/GenBank/DDBJ whole genome shotgun (WGS) entry which is preliminary data.</text>
</comment>
<dbReference type="OrthoDB" id="9767603at2"/>
<dbReference type="Pfam" id="PF09972">
    <property type="entry name" value="DUF2207"/>
    <property type="match status" value="1"/>
</dbReference>
<evidence type="ECO:0000313" key="5">
    <source>
        <dbReference type="EMBL" id="TDK33719.1"/>
    </source>
</evidence>
<feature type="region of interest" description="Disordered" evidence="1">
    <location>
        <begin position="610"/>
        <end position="629"/>
    </location>
</feature>
<dbReference type="Pfam" id="PF20990">
    <property type="entry name" value="DUF2207_C"/>
    <property type="match status" value="1"/>
</dbReference>
<keyword evidence="2" id="KW-0472">Membrane</keyword>